<keyword evidence="4" id="KW-1185">Reference proteome</keyword>
<protein>
    <submittedName>
        <fullName evidence="2">Uncharacterized protein</fullName>
    </submittedName>
</protein>
<gene>
    <name evidence="2" type="ORF">CIMIT_11090</name>
    <name evidence="3" type="ORF">SAMEA4535761_02275</name>
</gene>
<dbReference type="OrthoDB" id="4411730at2"/>
<evidence type="ECO:0000313" key="3">
    <source>
        <dbReference type="EMBL" id="SNV85329.1"/>
    </source>
</evidence>
<dbReference type="EMBL" id="CP009211">
    <property type="protein sequence ID" value="AIJ34354.1"/>
    <property type="molecule type" value="Genomic_DNA"/>
</dbReference>
<keyword evidence="1" id="KW-0812">Transmembrane</keyword>
<dbReference type="RefSeq" id="WP_038592894.1">
    <property type="nucleotide sequence ID" value="NZ_CP009211.1"/>
</dbReference>
<dbReference type="Proteomes" id="UP000215374">
    <property type="component" value="Chromosome 1"/>
</dbReference>
<evidence type="ECO:0000313" key="5">
    <source>
        <dbReference type="Proteomes" id="UP000215374"/>
    </source>
</evidence>
<dbReference type="HOGENOM" id="CLU_2408261_0_0_11"/>
<evidence type="ECO:0000313" key="4">
    <source>
        <dbReference type="Proteomes" id="UP000028780"/>
    </source>
</evidence>
<dbReference type="AlphaFoldDB" id="A0A076NIQ4"/>
<keyword evidence="1" id="KW-0472">Membrane</keyword>
<dbReference type="Proteomes" id="UP000028780">
    <property type="component" value="Chromosome"/>
</dbReference>
<dbReference type="KEGG" id="cii:CIMIT_11090"/>
<reference evidence="3 5" key="2">
    <citation type="submission" date="2017-06" db="EMBL/GenBank/DDBJ databases">
        <authorList>
            <consortium name="Pathogen Informatics"/>
        </authorList>
    </citation>
    <scope>NUCLEOTIDE SEQUENCE [LARGE SCALE GENOMIC DNA]</scope>
    <source>
        <strain evidence="3 5">NCTC13015</strain>
    </source>
</reference>
<proteinExistence type="predicted"/>
<accession>A0A076NIQ4</accession>
<organism evidence="2 4">
    <name type="scientific">Corynebacterium imitans</name>
    <dbReference type="NCBI Taxonomy" id="156978"/>
    <lineage>
        <taxon>Bacteria</taxon>
        <taxon>Bacillati</taxon>
        <taxon>Actinomycetota</taxon>
        <taxon>Actinomycetes</taxon>
        <taxon>Mycobacteriales</taxon>
        <taxon>Corynebacteriaceae</taxon>
        <taxon>Corynebacterium</taxon>
    </lineage>
</organism>
<evidence type="ECO:0000313" key="2">
    <source>
        <dbReference type="EMBL" id="AIJ34354.1"/>
    </source>
</evidence>
<dbReference type="EMBL" id="LT906467">
    <property type="protein sequence ID" value="SNV85329.1"/>
    <property type="molecule type" value="Genomic_DNA"/>
</dbReference>
<keyword evidence="1" id="KW-1133">Transmembrane helix</keyword>
<name>A0A076NIQ4_9CORY</name>
<evidence type="ECO:0000256" key="1">
    <source>
        <dbReference type="SAM" id="Phobius"/>
    </source>
</evidence>
<feature type="transmembrane region" description="Helical" evidence="1">
    <location>
        <begin position="12"/>
        <end position="45"/>
    </location>
</feature>
<reference evidence="2 4" key="1">
    <citation type="submission" date="2014-08" db="EMBL/GenBank/DDBJ databases">
        <title>Complete genome sequence of Corynebacterium imitans DSM 44264, isolated from a five-month-old boy with suspected pharyngeal diphtheria.</title>
        <authorList>
            <person name="Mollmann S."/>
            <person name="Albersmeier A."/>
            <person name="Ruckert C."/>
            <person name="Tauch A."/>
        </authorList>
    </citation>
    <scope>NUCLEOTIDE SEQUENCE [LARGE SCALE GENOMIC DNA]</scope>
    <source>
        <strain evidence="2 4">DSM 44264</strain>
    </source>
</reference>
<dbReference type="STRING" id="156978.CIMIT_11090"/>
<sequence length="92" mass="9800">MNNSKMDLLLGILAIVVAGLAVVFLSGSIGVFTAIGAALVGVVLLIRTAQSEGDEAPADPLHLENSEEAGFDWDAHYQREFGNPDDNPYSQR</sequence>